<dbReference type="EMBL" id="JAHYIQ010000009">
    <property type="protein sequence ID" value="KAK1129233.1"/>
    <property type="molecule type" value="Genomic_DNA"/>
</dbReference>
<protein>
    <submittedName>
        <fullName evidence="1">Uncharacterized protein</fullName>
    </submittedName>
</protein>
<comment type="caution">
    <text evidence="1">The sequence shown here is derived from an EMBL/GenBank/DDBJ whole genome shotgun (WGS) entry which is preliminary data.</text>
</comment>
<accession>A0AA40G1H2</accession>
<dbReference type="AlphaFoldDB" id="A0AA40G1H2"/>
<organism evidence="1 2">
    <name type="scientific">Melipona bicolor</name>
    <dbReference type="NCBI Taxonomy" id="60889"/>
    <lineage>
        <taxon>Eukaryota</taxon>
        <taxon>Metazoa</taxon>
        <taxon>Ecdysozoa</taxon>
        <taxon>Arthropoda</taxon>
        <taxon>Hexapoda</taxon>
        <taxon>Insecta</taxon>
        <taxon>Pterygota</taxon>
        <taxon>Neoptera</taxon>
        <taxon>Endopterygota</taxon>
        <taxon>Hymenoptera</taxon>
        <taxon>Apocrita</taxon>
        <taxon>Aculeata</taxon>
        <taxon>Apoidea</taxon>
        <taxon>Anthophila</taxon>
        <taxon>Apidae</taxon>
        <taxon>Melipona</taxon>
    </lineage>
</organism>
<gene>
    <name evidence="1" type="ORF">K0M31_020362</name>
</gene>
<evidence type="ECO:0000313" key="1">
    <source>
        <dbReference type="EMBL" id="KAK1129233.1"/>
    </source>
</evidence>
<evidence type="ECO:0000313" key="2">
    <source>
        <dbReference type="Proteomes" id="UP001177670"/>
    </source>
</evidence>
<reference evidence="1" key="1">
    <citation type="submission" date="2021-10" db="EMBL/GenBank/DDBJ databases">
        <title>Melipona bicolor Genome sequencing and assembly.</title>
        <authorList>
            <person name="Araujo N.S."/>
            <person name="Arias M.C."/>
        </authorList>
    </citation>
    <scope>NUCLEOTIDE SEQUENCE</scope>
    <source>
        <strain evidence="1">USP_2M_L1-L4_2017</strain>
        <tissue evidence="1">Whole body</tissue>
    </source>
</reference>
<sequence length="85" mass="9429">MKLSVTRERDVIGGEEVLAERGEALTPDLYIEDADVRPKLEKIPGANERQFRSEFKAEALRRLAVGKLESLNVDKLGVESAYSPG</sequence>
<name>A0AA40G1H2_9HYME</name>
<dbReference type="Proteomes" id="UP001177670">
    <property type="component" value="Unassembled WGS sequence"/>
</dbReference>
<keyword evidence="2" id="KW-1185">Reference proteome</keyword>
<proteinExistence type="predicted"/>